<evidence type="ECO:0000313" key="1">
    <source>
        <dbReference type="EMBL" id="PCK28261.1"/>
    </source>
</evidence>
<proteinExistence type="predicted"/>
<sequence>MTPVDRVHLGVGSSDSNSGARIGGRPPQVFAGQAILRSHEYLLTLEAHTAPWLGVRELSIFIRRGFSIGDDDLEYPDIGVRAVLHLPSSRSAESAGSHAGLGSAALIRIPSDDEVMPLVLIAPQPVLIQNEPSYADAVEADGHSFLFQINEEGWPVVAESHPDFVEEYLFGYGSVYFYGSSDATGLVREVVPGFLDF</sequence>
<comment type="caution">
    <text evidence="1">The sequence shown here is derived from an EMBL/GenBank/DDBJ whole genome shotgun (WGS) entry which is preliminary data.</text>
</comment>
<accession>A0A069JM69</accession>
<reference evidence="1 2" key="1">
    <citation type="submission" date="2017-07" db="EMBL/GenBank/DDBJ databases">
        <title>Draft sequence of Rhodococcus enclensis 23b-28.</title>
        <authorList>
            <person name="Besaury L."/>
            <person name="Sancelme M."/>
            <person name="Amato P."/>
            <person name="Lallement A."/>
            <person name="Delort A.-M."/>
        </authorList>
    </citation>
    <scope>NUCLEOTIDE SEQUENCE [LARGE SCALE GENOMIC DNA]</scope>
    <source>
        <strain evidence="1 2">23b-28</strain>
    </source>
</reference>
<organism evidence="1 2">
    <name type="scientific">Rhodococcus qingshengii</name>
    <dbReference type="NCBI Taxonomy" id="334542"/>
    <lineage>
        <taxon>Bacteria</taxon>
        <taxon>Bacillati</taxon>
        <taxon>Actinomycetota</taxon>
        <taxon>Actinomycetes</taxon>
        <taxon>Mycobacteriales</taxon>
        <taxon>Nocardiaceae</taxon>
        <taxon>Rhodococcus</taxon>
        <taxon>Rhodococcus erythropolis group</taxon>
    </lineage>
</organism>
<name>A0A069JM69_RHOSG</name>
<gene>
    <name evidence="1" type="ORF">CHR55_07495</name>
</gene>
<dbReference type="RefSeq" id="WP_030537406.1">
    <property type="nucleotide sequence ID" value="NZ_CP029297.1"/>
</dbReference>
<accession>A0A2A5JH13</accession>
<protein>
    <submittedName>
        <fullName evidence="1">Uncharacterized protein</fullName>
    </submittedName>
</protein>
<dbReference type="EMBL" id="NOVD01000003">
    <property type="protein sequence ID" value="PCK28261.1"/>
    <property type="molecule type" value="Genomic_DNA"/>
</dbReference>
<dbReference type="AlphaFoldDB" id="A0A069JM69"/>
<dbReference type="Proteomes" id="UP000230886">
    <property type="component" value="Unassembled WGS sequence"/>
</dbReference>
<evidence type="ECO:0000313" key="2">
    <source>
        <dbReference type="Proteomes" id="UP000230886"/>
    </source>
</evidence>